<accession>A0A660SGD0</accession>
<dbReference type="Proteomes" id="UP000271125">
    <property type="component" value="Unassembled WGS sequence"/>
</dbReference>
<dbReference type="GO" id="GO:0046872">
    <property type="term" value="F:metal ion binding"/>
    <property type="evidence" value="ECO:0007669"/>
    <property type="project" value="UniProtKB-KW"/>
</dbReference>
<evidence type="ECO:0000256" key="1">
    <source>
        <dbReference type="PIRSR" id="PIRSR004789-50"/>
    </source>
</evidence>
<dbReference type="PIRSF" id="PIRSF004789">
    <property type="entry name" value="DR1281"/>
    <property type="match status" value="1"/>
</dbReference>
<feature type="binding site" evidence="2">
    <location>
        <position position="71"/>
    </location>
    <ligand>
        <name>Fe cation</name>
        <dbReference type="ChEBI" id="CHEBI:24875"/>
        <label>2</label>
    </ligand>
</feature>
<gene>
    <name evidence="3" type="ORF">DRP43_03985</name>
</gene>
<evidence type="ECO:0000313" key="4">
    <source>
        <dbReference type="Proteomes" id="UP000271125"/>
    </source>
</evidence>
<dbReference type="GO" id="GO:0004113">
    <property type="term" value="F:2',3'-cyclic-nucleotide 3'-phosphodiesterase activity"/>
    <property type="evidence" value="ECO:0007669"/>
    <property type="project" value="TreeGrafter"/>
</dbReference>
<comment type="caution">
    <text evidence="3">The sequence shown here is derived from an EMBL/GenBank/DDBJ whole genome shotgun (WGS) entry which is preliminary data.</text>
</comment>
<feature type="binding site" evidence="2">
    <location>
        <position position="181"/>
    </location>
    <ligand>
        <name>Fe cation</name>
        <dbReference type="ChEBI" id="CHEBI:24875"/>
        <label>1</label>
    </ligand>
</feature>
<feature type="binding site" evidence="2">
    <location>
        <position position="43"/>
    </location>
    <ligand>
        <name>Fe cation</name>
        <dbReference type="ChEBI" id="CHEBI:24875"/>
        <label>2</label>
    </ligand>
</feature>
<protein>
    <submittedName>
        <fullName evidence="3">TIGR00282 family metallophosphoesterase</fullName>
    </submittedName>
</protein>
<dbReference type="AlphaFoldDB" id="A0A660SGD0"/>
<feature type="active site" description="Proton donor" evidence="1">
    <location>
        <position position="72"/>
    </location>
</feature>
<dbReference type="EMBL" id="QNBD01000167">
    <property type="protein sequence ID" value="RKX69844.1"/>
    <property type="molecule type" value="Genomic_DNA"/>
</dbReference>
<feature type="binding site" evidence="2">
    <location>
        <position position="179"/>
    </location>
    <ligand>
        <name>Fe cation</name>
        <dbReference type="ChEBI" id="CHEBI:24875"/>
        <label>2</label>
    </ligand>
</feature>
<proteinExistence type="predicted"/>
<dbReference type="Pfam" id="PF13277">
    <property type="entry name" value="YmdB"/>
    <property type="match status" value="1"/>
</dbReference>
<feature type="binding site" evidence="2">
    <location>
        <position position="154"/>
    </location>
    <ligand>
        <name>Fe cation</name>
        <dbReference type="ChEBI" id="CHEBI:24875"/>
        <label>2</label>
    </ligand>
</feature>
<sequence length="271" mass="30263">MPNRYKILFIGDIVGKSGRKIVKEILPTIRNQYSPDVVIANGENSANGKGLTPKIAKELYNTGVNILTSGNHIWNKSEIFEDLNNSDKILRPNNYPEGAPGKGITKYDVYGKGRIGIINTQGRIFLQSIDCPFRKTEKDLKELEDCDAIFIDMHGEATSEKKAYFYYFKGKVSAIIGTHTHVQTTDGVILDGTAYLSDVGMTGAFDSIIGVEYNTVIDRFLYGTPTRFAVAKNDLRMDFVVLDIKDSKCISLRILEYDLNGNKIVDMKRGI</sequence>
<dbReference type="PANTHER" id="PTHR36303:SF1">
    <property type="entry name" value="2',3'-CYCLIC-NUCLEOTIDE 2'-PHOSPHODIESTERASE"/>
    <property type="match status" value="1"/>
</dbReference>
<name>A0A660SGD0_UNCT6</name>
<organism evidence="3 4">
    <name type="scientific">candidate division TA06 bacterium</name>
    <dbReference type="NCBI Taxonomy" id="2250710"/>
    <lineage>
        <taxon>Bacteria</taxon>
        <taxon>Bacteria division TA06</taxon>
    </lineage>
</organism>
<feature type="binding site" evidence="2">
    <location>
        <position position="44"/>
    </location>
    <ligand>
        <name>Fe cation</name>
        <dbReference type="ChEBI" id="CHEBI:24875"/>
        <label>1</label>
    </ligand>
</feature>
<evidence type="ECO:0000313" key="3">
    <source>
        <dbReference type="EMBL" id="RKX69844.1"/>
    </source>
</evidence>
<dbReference type="InterPro" id="IPR029052">
    <property type="entry name" value="Metallo-depent_PP-like"/>
</dbReference>
<reference evidence="3 4" key="1">
    <citation type="submission" date="2018-06" db="EMBL/GenBank/DDBJ databases">
        <title>Extensive metabolic versatility and redundancy in microbially diverse, dynamic hydrothermal sediments.</title>
        <authorList>
            <person name="Dombrowski N."/>
            <person name="Teske A."/>
            <person name="Baker B.J."/>
        </authorList>
    </citation>
    <scope>NUCLEOTIDE SEQUENCE [LARGE SCALE GENOMIC DNA]</scope>
    <source>
        <strain evidence="3">B10_G13</strain>
    </source>
</reference>
<keyword evidence="2" id="KW-0479">Metal-binding</keyword>
<feature type="binding site" evidence="2">
    <location>
        <position position="43"/>
    </location>
    <ligand>
        <name>Fe cation</name>
        <dbReference type="ChEBI" id="CHEBI:24875"/>
        <label>1</label>
    </ligand>
</feature>
<dbReference type="InterPro" id="IPR005235">
    <property type="entry name" value="YmdB-like"/>
</dbReference>
<feature type="binding site" evidence="2">
    <location>
        <position position="12"/>
    </location>
    <ligand>
        <name>Fe cation</name>
        <dbReference type="ChEBI" id="CHEBI:24875"/>
        <label>1</label>
    </ligand>
</feature>
<dbReference type="PANTHER" id="PTHR36303">
    <property type="entry name" value="2',3'-CYCLIC-NUCLEOTIDE 2'-PHOSPHODIESTERASE"/>
    <property type="match status" value="1"/>
</dbReference>
<dbReference type="Gene3D" id="3.60.21.10">
    <property type="match status" value="1"/>
</dbReference>
<evidence type="ECO:0000256" key="2">
    <source>
        <dbReference type="PIRSR" id="PIRSR004789-51"/>
    </source>
</evidence>
<dbReference type="SUPFAM" id="SSF56300">
    <property type="entry name" value="Metallo-dependent phosphatases"/>
    <property type="match status" value="1"/>
</dbReference>
<dbReference type="NCBIfam" id="TIGR00282">
    <property type="entry name" value="TIGR00282 family metallophosphoesterase"/>
    <property type="match status" value="1"/>
</dbReference>